<gene>
    <name evidence="1" type="ORF">HMPREF1476_01142</name>
</gene>
<dbReference type="HOGENOM" id="CLU_2371707_0_0_4"/>
<protein>
    <submittedName>
        <fullName evidence="1">Uncharacterized protein</fullName>
    </submittedName>
</protein>
<accession>S3BDS7</accession>
<dbReference type="RefSeq" id="WP_016474425.1">
    <property type="nucleotide sequence ID" value="NZ_KE150480.1"/>
</dbReference>
<dbReference type="AlphaFoldDB" id="S3BDS7"/>
<proteinExistence type="predicted"/>
<name>S3BDS7_9BURK</name>
<sequence length="95" mass="10925">MFLFERNPRSTIKKGRKAPKTTVVCCRTSDALKAEVDALCRRNNLTTSELVKNFIEECVKRDSTTWWEGEAQKRIELVEIDTNHLNNGNSHQVGF</sequence>
<evidence type="ECO:0000313" key="2">
    <source>
        <dbReference type="Proteomes" id="UP000014400"/>
    </source>
</evidence>
<reference evidence="1 2" key="1">
    <citation type="submission" date="2013-04" db="EMBL/GenBank/DDBJ databases">
        <title>The Genome Sequence of Sutterella wadsworthensis HGA0223.</title>
        <authorList>
            <consortium name="The Broad Institute Genomics Platform"/>
            <person name="Earl A."/>
            <person name="Ward D."/>
            <person name="Feldgarden M."/>
            <person name="Gevers D."/>
            <person name="Schmidt T.M."/>
            <person name="Dover J."/>
            <person name="Dai D."/>
            <person name="Walker B."/>
            <person name="Young S."/>
            <person name="Zeng Q."/>
            <person name="Gargeya S."/>
            <person name="Fitzgerald M."/>
            <person name="Haas B."/>
            <person name="Abouelleil A."/>
            <person name="Allen A.W."/>
            <person name="Alvarado L."/>
            <person name="Arachchi H.M."/>
            <person name="Berlin A.M."/>
            <person name="Chapman S.B."/>
            <person name="Gainer-Dewar J."/>
            <person name="Goldberg J."/>
            <person name="Griggs A."/>
            <person name="Gujja S."/>
            <person name="Hansen M."/>
            <person name="Howarth C."/>
            <person name="Imamovic A."/>
            <person name="Ireland A."/>
            <person name="Larimer J."/>
            <person name="McCowan C."/>
            <person name="Murphy C."/>
            <person name="Pearson M."/>
            <person name="Poon T.W."/>
            <person name="Priest M."/>
            <person name="Roberts A."/>
            <person name="Saif S."/>
            <person name="Shea T."/>
            <person name="Sisk P."/>
            <person name="Sykes S."/>
            <person name="Wortman J."/>
            <person name="Nusbaum C."/>
            <person name="Birren B."/>
        </authorList>
    </citation>
    <scope>NUCLEOTIDE SEQUENCE [LARGE SCALE GENOMIC DNA]</scope>
    <source>
        <strain evidence="1 2">HGA0223</strain>
    </source>
</reference>
<keyword evidence="2" id="KW-1185">Reference proteome</keyword>
<dbReference type="PATRIC" id="fig|1203554.3.peg.1181"/>
<dbReference type="Proteomes" id="UP000014400">
    <property type="component" value="Unassembled WGS sequence"/>
</dbReference>
<evidence type="ECO:0000313" key="1">
    <source>
        <dbReference type="EMBL" id="EPD99463.1"/>
    </source>
</evidence>
<organism evidence="1 2">
    <name type="scientific">Sutterella wadsworthensis HGA0223</name>
    <dbReference type="NCBI Taxonomy" id="1203554"/>
    <lineage>
        <taxon>Bacteria</taxon>
        <taxon>Pseudomonadati</taxon>
        <taxon>Pseudomonadota</taxon>
        <taxon>Betaproteobacteria</taxon>
        <taxon>Burkholderiales</taxon>
        <taxon>Sutterellaceae</taxon>
        <taxon>Sutterella</taxon>
    </lineage>
</organism>
<dbReference type="GeneID" id="64061047"/>
<comment type="caution">
    <text evidence="1">The sequence shown here is derived from an EMBL/GenBank/DDBJ whole genome shotgun (WGS) entry which is preliminary data.</text>
</comment>
<dbReference type="EMBL" id="ATCF01000016">
    <property type="protein sequence ID" value="EPD99463.1"/>
    <property type="molecule type" value="Genomic_DNA"/>
</dbReference>